<dbReference type="AlphaFoldDB" id="A0A4Y9F9X8"/>
<reference evidence="3 4" key="1">
    <citation type="submission" date="2019-03" db="EMBL/GenBank/DDBJ databases">
        <title>Thermus tengchongensis species for the arsenic transformation mechanism.</title>
        <authorList>
            <person name="Yuan G.C."/>
        </authorList>
    </citation>
    <scope>NUCLEOTIDE SEQUENCE [LARGE SCALE GENOMIC DNA]</scope>
    <source>
        <strain evidence="3 4">15W</strain>
    </source>
</reference>
<dbReference type="CDD" id="cd03801">
    <property type="entry name" value="GT4_PimA-like"/>
    <property type="match status" value="1"/>
</dbReference>
<dbReference type="GO" id="GO:0016757">
    <property type="term" value="F:glycosyltransferase activity"/>
    <property type="evidence" value="ECO:0007669"/>
    <property type="project" value="InterPro"/>
</dbReference>
<feature type="domain" description="Glycosyltransferase subfamily 4-like N-terminal" evidence="2">
    <location>
        <begin position="69"/>
        <end position="164"/>
    </location>
</feature>
<dbReference type="SUPFAM" id="SSF53756">
    <property type="entry name" value="UDP-Glycosyltransferase/glycogen phosphorylase"/>
    <property type="match status" value="1"/>
</dbReference>
<dbReference type="Gene3D" id="3.40.50.2000">
    <property type="entry name" value="Glycogen Phosphorylase B"/>
    <property type="match status" value="2"/>
</dbReference>
<organism evidence="3 4">
    <name type="scientific">Thermus tengchongensis</name>
    <dbReference type="NCBI Taxonomy" id="1214928"/>
    <lineage>
        <taxon>Bacteria</taxon>
        <taxon>Thermotogati</taxon>
        <taxon>Deinococcota</taxon>
        <taxon>Deinococci</taxon>
        <taxon>Thermales</taxon>
        <taxon>Thermaceae</taxon>
        <taxon>Thermus</taxon>
    </lineage>
</organism>
<evidence type="ECO:0000313" key="4">
    <source>
        <dbReference type="Proteomes" id="UP000297668"/>
    </source>
</evidence>
<dbReference type="InterPro" id="IPR028098">
    <property type="entry name" value="Glyco_trans_4-like_N"/>
</dbReference>
<evidence type="ECO:0000259" key="1">
    <source>
        <dbReference type="Pfam" id="PF00534"/>
    </source>
</evidence>
<dbReference type="EMBL" id="SJZF01000025">
    <property type="protein sequence ID" value="TFU25343.1"/>
    <property type="molecule type" value="Genomic_DNA"/>
</dbReference>
<keyword evidence="3" id="KW-0808">Transferase</keyword>
<sequence>MKGIFIATDTPLIGGVLTYLRDIALRLSASGISVAVGLRNLPHLIPIIDELRQQSIHVTHPFDVTFFQHGYLPLITGYGPFSYRRFFSTFGKKNLVLLVHDQVDIYYPQPFQFLYRLGYRYLQVPNLQNARAIITVSHWAKSFLQDFYGLAQVYAVPNAVDVHRFRPELSKENRRERKKSLGLRPEKDLILIPGRLSPEKNPFLPLRVAQLLPEIDFAYVGTGELEGPVRLAQKALRLGNVFFLGKRYDMPNVYAAADAVLQPTLGENQSLSTLEAMACGLPVITSDIPAQREIINHRQTGVLSPPEPKHMAKWILYALENREELGNNARAYVVLHHNLDFYLPRLLSTLNEIAALI</sequence>
<evidence type="ECO:0000313" key="3">
    <source>
        <dbReference type="EMBL" id="TFU25343.1"/>
    </source>
</evidence>
<evidence type="ECO:0000259" key="2">
    <source>
        <dbReference type="Pfam" id="PF13439"/>
    </source>
</evidence>
<dbReference type="PANTHER" id="PTHR46401">
    <property type="entry name" value="GLYCOSYLTRANSFERASE WBBK-RELATED"/>
    <property type="match status" value="1"/>
</dbReference>
<comment type="caution">
    <text evidence="3">The sequence shown here is derived from an EMBL/GenBank/DDBJ whole genome shotgun (WGS) entry which is preliminary data.</text>
</comment>
<accession>A0A4Y9F9X8</accession>
<feature type="domain" description="Glycosyl transferase family 1" evidence="1">
    <location>
        <begin position="174"/>
        <end position="330"/>
    </location>
</feature>
<dbReference type="Proteomes" id="UP000297668">
    <property type="component" value="Unassembled WGS sequence"/>
</dbReference>
<proteinExistence type="predicted"/>
<protein>
    <submittedName>
        <fullName evidence="3">Glycosyltransferase family 1 protein</fullName>
    </submittedName>
</protein>
<name>A0A4Y9F9X8_9DEIN</name>
<dbReference type="PANTHER" id="PTHR46401:SF8">
    <property type="entry name" value="BLL6006 PROTEIN"/>
    <property type="match status" value="1"/>
</dbReference>
<dbReference type="InterPro" id="IPR001296">
    <property type="entry name" value="Glyco_trans_1"/>
</dbReference>
<dbReference type="Pfam" id="PF00534">
    <property type="entry name" value="Glycos_transf_1"/>
    <property type="match status" value="1"/>
</dbReference>
<dbReference type="Pfam" id="PF13439">
    <property type="entry name" value="Glyco_transf_4"/>
    <property type="match status" value="1"/>
</dbReference>
<gene>
    <name evidence="3" type="ORF">E0687_11405</name>
</gene>
<dbReference type="RefSeq" id="WP_135260916.1">
    <property type="nucleotide sequence ID" value="NZ_SJZF01000025.1"/>
</dbReference>